<dbReference type="Proteomes" id="UP000823858">
    <property type="component" value="Unassembled WGS sequence"/>
</dbReference>
<reference evidence="2" key="2">
    <citation type="submission" date="2021-04" db="EMBL/GenBank/DDBJ databases">
        <authorList>
            <person name="Gilroy R."/>
        </authorList>
    </citation>
    <scope>NUCLEOTIDE SEQUENCE</scope>
    <source>
        <strain evidence="2">ChiHjej13B12-4958</strain>
    </source>
</reference>
<accession>A0A9D2QAN7</accession>
<dbReference type="EMBL" id="DWVP01000001">
    <property type="protein sequence ID" value="HJC84031.1"/>
    <property type="molecule type" value="Genomic_DNA"/>
</dbReference>
<evidence type="ECO:0000313" key="2">
    <source>
        <dbReference type="EMBL" id="HJC84031.1"/>
    </source>
</evidence>
<dbReference type="GO" id="GO:0030151">
    <property type="term" value="F:molybdenum ion binding"/>
    <property type="evidence" value="ECO:0007669"/>
    <property type="project" value="InterPro"/>
</dbReference>
<dbReference type="InterPro" id="IPR005302">
    <property type="entry name" value="MoCF_Sase_C"/>
</dbReference>
<organism evidence="2 3">
    <name type="scientific">Candidatus Corynebacterium faecigallinarum</name>
    <dbReference type="NCBI Taxonomy" id="2838528"/>
    <lineage>
        <taxon>Bacteria</taxon>
        <taxon>Bacillati</taxon>
        <taxon>Actinomycetota</taxon>
        <taxon>Actinomycetes</taxon>
        <taxon>Mycobacteriales</taxon>
        <taxon>Corynebacteriaceae</taxon>
        <taxon>Corynebacterium</taxon>
    </lineage>
</organism>
<proteinExistence type="predicted"/>
<dbReference type="AlphaFoldDB" id="A0A9D2QAN7"/>
<reference evidence="2" key="1">
    <citation type="journal article" date="2021" name="PeerJ">
        <title>Extensive microbial diversity within the chicken gut microbiome revealed by metagenomics and culture.</title>
        <authorList>
            <person name="Gilroy R."/>
            <person name="Ravi A."/>
            <person name="Getino M."/>
            <person name="Pursley I."/>
            <person name="Horton D.L."/>
            <person name="Alikhan N.F."/>
            <person name="Baker D."/>
            <person name="Gharbi K."/>
            <person name="Hall N."/>
            <person name="Watson M."/>
            <person name="Adriaenssens E.M."/>
            <person name="Foster-Nyarko E."/>
            <person name="Jarju S."/>
            <person name="Secka A."/>
            <person name="Antonio M."/>
            <person name="Oren A."/>
            <person name="Chaudhuri R.R."/>
            <person name="La Ragione R."/>
            <person name="Hildebrand F."/>
            <person name="Pallen M.J."/>
        </authorList>
    </citation>
    <scope>NUCLEOTIDE SEQUENCE</scope>
    <source>
        <strain evidence="2">ChiHjej13B12-4958</strain>
    </source>
</reference>
<feature type="domain" description="MOSC" evidence="1">
    <location>
        <begin position="115"/>
        <end position="273"/>
    </location>
</feature>
<sequence length="279" mass="30179">MPTVSRLYRYPVKGFTPEPRDELIVQGDGRIEGDRVLAFRFADAATPEEKDGLDYWPKTKGLALVDFPSLARLRVSFDGETLAFHEDGELVVSAGLDPSGRRELCDRIAEWVLDGPDARRLGKPGRLPLELVGDGVTSRFQDRPRGFVSLHGAASVDALESAVNSKEAAPVPVDSRRFRSNVVVEGTPAWEELDWAANGTQITVGDVTLTAQKTIVRCMAIAANPDTGERDANLLKVLTKDLGQSQPTLGVLFLPSEEGDGGTIRIGDPVAVTTEVSRS</sequence>
<evidence type="ECO:0000313" key="3">
    <source>
        <dbReference type="Proteomes" id="UP000823858"/>
    </source>
</evidence>
<dbReference type="InterPro" id="IPR011037">
    <property type="entry name" value="Pyrv_Knase-like_insert_dom_sf"/>
</dbReference>
<comment type="caution">
    <text evidence="2">The sequence shown here is derived from an EMBL/GenBank/DDBJ whole genome shotgun (WGS) entry which is preliminary data.</text>
</comment>
<dbReference type="SUPFAM" id="SSF50800">
    <property type="entry name" value="PK beta-barrel domain-like"/>
    <property type="match status" value="1"/>
</dbReference>
<dbReference type="GO" id="GO:0030170">
    <property type="term" value="F:pyridoxal phosphate binding"/>
    <property type="evidence" value="ECO:0007669"/>
    <property type="project" value="InterPro"/>
</dbReference>
<name>A0A9D2QAN7_9CORY</name>
<gene>
    <name evidence="2" type="ORF">H9751_00460</name>
</gene>
<dbReference type="GO" id="GO:0003824">
    <property type="term" value="F:catalytic activity"/>
    <property type="evidence" value="ECO:0007669"/>
    <property type="project" value="InterPro"/>
</dbReference>
<dbReference type="PROSITE" id="PS51340">
    <property type="entry name" value="MOSC"/>
    <property type="match status" value="1"/>
</dbReference>
<dbReference type="Pfam" id="PF03473">
    <property type="entry name" value="MOSC"/>
    <property type="match status" value="1"/>
</dbReference>
<evidence type="ECO:0000259" key="1">
    <source>
        <dbReference type="PROSITE" id="PS51340"/>
    </source>
</evidence>
<protein>
    <submittedName>
        <fullName evidence="2">MOSC domain-containing protein</fullName>
    </submittedName>
</protein>